<proteinExistence type="predicted"/>
<comment type="caution">
    <text evidence="1">The sequence shown here is derived from an EMBL/GenBank/DDBJ whole genome shotgun (WGS) entry which is preliminary data.</text>
</comment>
<accession>A0AAV3R445</accession>
<keyword evidence="2" id="KW-1185">Reference proteome</keyword>
<dbReference type="InterPro" id="IPR043128">
    <property type="entry name" value="Rev_trsase/Diguanyl_cyclase"/>
</dbReference>
<dbReference type="InterPro" id="IPR043502">
    <property type="entry name" value="DNA/RNA_pol_sf"/>
</dbReference>
<reference evidence="1 2" key="1">
    <citation type="submission" date="2024-01" db="EMBL/GenBank/DDBJ databases">
        <title>The complete chloroplast genome sequence of Lithospermum erythrorhizon: insights into the phylogenetic relationship among Boraginaceae species and the maternal lineages of purple gromwells.</title>
        <authorList>
            <person name="Okada T."/>
            <person name="Watanabe K."/>
        </authorList>
    </citation>
    <scope>NUCLEOTIDE SEQUENCE [LARGE SCALE GENOMIC DNA]</scope>
</reference>
<dbReference type="Proteomes" id="UP001454036">
    <property type="component" value="Unassembled WGS sequence"/>
</dbReference>
<dbReference type="SUPFAM" id="SSF56672">
    <property type="entry name" value="DNA/RNA polymerases"/>
    <property type="match status" value="1"/>
</dbReference>
<protein>
    <submittedName>
        <fullName evidence="1">Uncharacterized protein</fullName>
    </submittedName>
</protein>
<dbReference type="EMBL" id="BAABME010007320">
    <property type="protein sequence ID" value="GAA0170619.1"/>
    <property type="molecule type" value="Genomic_DNA"/>
</dbReference>
<dbReference type="AlphaFoldDB" id="A0AAV3R445"/>
<name>A0AAV3R445_LITER</name>
<sequence length="87" mass="9803">MCTDFTILNKACPKDFYPLPCLGRLVDDSARHEVMPFRQKNAGATYQQMAKGKAIKGKSREVFISERGIKPNPDKIHALLMLRPPNS</sequence>
<dbReference type="Gene3D" id="3.30.70.270">
    <property type="match status" value="1"/>
</dbReference>
<evidence type="ECO:0000313" key="2">
    <source>
        <dbReference type="Proteomes" id="UP001454036"/>
    </source>
</evidence>
<evidence type="ECO:0000313" key="1">
    <source>
        <dbReference type="EMBL" id="GAA0170619.1"/>
    </source>
</evidence>
<gene>
    <name evidence="1" type="ORF">LIER_24843</name>
</gene>
<organism evidence="1 2">
    <name type="scientific">Lithospermum erythrorhizon</name>
    <name type="common">Purple gromwell</name>
    <name type="synonym">Lithospermum officinale var. erythrorhizon</name>
    <dbReference type="NCBI Taxonomy" id="34254"/>
    <lineage>
        <taxon>Eukaryota</taxon>
        <taxon>Viridiplantae</taxon>
        <taxon>Streptophyta</taxon>
        <taxon>Embryophyta</taxon>
        <taxon>Tracheophyta</taxon>
        <taxon>Spermatophyta</taxon>
        <taxon>Magnoliopsida</taxon>
        <taxon>eudicotyledons</taxon>
        <taxon>Gunneridae</taxon>
        <taxon>Pentapetalae</taxon>
        <taxon>asterids</taxon>
        <taxon>lamiids</taxon>
        <taxon>Boraginales</taxon>
        <taxon>Boraginaceae</taxon>
        <taxon>Boraginoideae</taxon>
        <taxon>Lithospermeae</taxon>
        <taxon>Lithospermum</taxon>
    </lineage>
</organism>